<protein>
    <submittedName>
        <fullName evidence="2">DNA-deoxyinosine glycosylase</fullName>
        <ecNumber evidence="2">3.2.2.15</ecNumber>
    </submittedName>
</protein>
<dbReference type="Proteomes" id="UP001205919">
    <property type="component" value="Unassembled WGS sequence"/>
</dbReference>
<dbReference type="Gene3D" id="3.40.470.10">
    <property type="entry name" value="Uracil-DNA glycosylase-like domain"/>
    <property type="match status" value="1"/>
</dbReference>
<reference evidence="2 3" key="1">
    <citation type="submission" date="2022-06" db="EMBL/GenBank/DDBJ databases">
        <title>Isolation of gut microbiota from human fecal samples.</title>
        <authorList>
            <person name="Pamer E.G."/>
            <person name="Barat B."/>
            <person name="Waligurski E."/>
            <person name="Medina S."/>
            <person name="Paddock L."/>
            <person name="Mostad J."/>
        </authorList>
    </citation>
    <scope>NUCLEOTIDE SEQUENCE [LARGE SCALE GENOMIC DNA]</scope>
    <source>
        <strain evidence="2 3">DFI.9.90</strain>
    </source>
</reference>
<dbReference type="EMBL" id="JANFYT010000015">
    <property type="protein sequence ID" value="MCQ4814447.1"/>
    <property type="molecule type" value="Genomic_DNA"/>
</dbReference>
<evidence type="ECO:0000313" key="3">
    <source>
        <dbReference type="Proteomes" id="UP001205919"/>
    </source>
</evidence>
<keyword evidence="2" id="KW-0326">Glycosidase</keyword>
<dbReference type="Pfam" id="PF03167">
    <property type="entry name" value="UDG"/>
    <property type="match status" value="1"/>
</dbReference>
<sequence length="172" mass="19720">MIGKKGGVSQKMKYSFGPVINDSSRTLILGSLPGEKSLAMSSYYAHPQNHFWKILYRVFGETMPDSFQERYDFILRRRLALWDTIKCARRAGSLDGKIRDEEPNDVPSLLALHPNISLILFNGACAFAKYKKYFGEPARPYRRMLSTSPACAGRNDERYRMWEEALRQGTGR</sequence>
<dbReference type="CDD" id="cd10032">
    <property type="entry name" value="UDG-F6_HDG"/>
    <property type="match status" value="1"/>
</dbReference>
<dbReference type="GO" id="GO:0033958">
    <property type="term" value="F:DNA-deoxyinosine glycosylase activity"/>
    <property type="evidence" value="ECO:0007669"/>
    <property type="project" value="UniProtKB-EC"/>
</dbReference>
<dbReference type="AlphaFoldDB" id="A0AAW5K807"/>
<name>A0AAW5K807_9BACT</name>
<dbReference type="InterPro" id="IPR036895">
    <property type="entry name" value="Uracil-DNA_glycosylase-like_sf"/>
</dbReference>
<dbReference type="InterPro" id="IPR005122">
    <property type="entry name" value="Uracil-DNA_glycosylase-like"/>
</dbReference>
<dbReference type="NCBIfam" id="TIGR04274">
    <property type="entry name" value="hypoxanDNAglyco"/>
    <property type="match status" value="1"/>
</dbReference>
<gene>
    <name evidence="2" type="ORF">NE630_08415</name>
</gene>
<keyword evidence="2" id="KW-0378">Hydrolase</keyword>
<dbReference type="EC" id="3.2.2.15" evidence="2"/>
<dbReference type="InterPro" id="IPR026353">
    <property type="entry name" value="Hypoxan-DNA_Glyclase"/>
</dbReference>
<dbReference type="SMART" id="SM00987">
    <property type="entry name" value="UreE_C"/>
    <property type="match status" value="1"/>
</dbReference>
<keyword evidence="3" id="KW-1185">Reference proteome</keyword>
<dbReference type="SUPFAM" id="SSF52141">
    <property type="entry name" value="Uracil-DNA glycosylase-like"/>
    <property type="match status" value="1"/>
</dbReference>
<dbReference type="RefSeq" id="WP_039917665.1">
    <property type="nucleotide sequence ID" value="NZ_CABKQM010000006.1"/>
</dbReference>
<evidence type="ECO:0000313" key="2">
    <source>
        <dbReference type="EMBL" id="MCQ4814447.1"/>
    </source>
</evidence>
<accession>A0AAW5K807</accession>
<dbReference type="SMART" id="SM00986">
    <property type="entry name" value="UDG"/>
    <property type="match status" value="1"/>
</dbReference>
<organism evidence="2 3">
    <name type="scientific">Cloacibacillus evryensis</name>
    <dbReference type="NCBI Taxonomy" id="508460"/>
    <lineage>
        <taxon>Bacteria</taxon>
        <taxon>Thermotogati</taxon>
        <taxon>Synergistota</taxon>
        <taxon>Synergistia</taxon>
        <taxon>Synergistales</taxon>
        <taxon>Synergistaceae</taxon>
        <taxon>Cloacibacillus</taxon>
    </lineage>
</organism>
<proteinExistence type="predicted"/>
<feature type="domain" description="Uracil-DNA glycosylase-like" evidence="1">
    <location>
        <begin position="17"/>
        <end position="166"/>
    </location>
</feature>
<comment type="caution">
    <text evidence="2">The sequence shown here is derived from an EMBL/GenBank/DDBJ whole genome shotgun (WGS) entry which is preliminary data.</text>
</comment>
<evidence type="ECO:0000259" key="1">
    <source>
        <dbReference type="SMART" id="SM00986"/>
    </source>
</evidence>